<evidence type="ECO:0000256" key="4">
    <source>
        <dbReference type="ARBA" id="ARBA00023136"/>
    </source>
</evidence>
<evidence type="ECO:0000259" key="7">
    <source>
        <dbReference type="Pfam" id="PF20684"/>
    </source>
</evidence>
<feature type="transmembrane region" description="Helical" evidence="6">
    <location>
        <begin position="16"/>
        <end position="37"/>
    </location>
</feature>
<dbReference type="Pfam" id="PF20684">
    <property type="entry name" value="Fung_rhodopsin"/>
    <property type="match status" value="1"/>
</dbReference>
<comment type="subcellular location">
    <subcellularLocation>
        <location evidence="1">Membrane</location>
        <topology evidence="1">Multi-pass membrane protein</topology>
    </subcellularLocation>
</comment>
<feature type="transmembrane region" description="Helical" evidence="6">
    <location>
        <begin position="131"/>
        <end position="153"/>
    </location>
</feature>
<evidence type="ECO:0000256" key="1">
    <source>
        <dbReference type="ARBA" id="ARBA00004141"/>
    </source>
</evidence>
<evidence type="ECO:0000313" key="8">
    <source>
        <dbReference type="EMBL" id="PWY80871.1"/>
    </source>
</evidence>
<evidence type="ECO:0000313" key="9">
    <source>
        <dbReference type="Proteomes" id="UP000246702"/>
    </source>
</evidence>
<feature type="transmembrane region" description="Helical" evidence="6">
    <location>
        <begin position="49"/>
        <end position="69"/>
    </location>
</feature>
<dbReference type="GeneID" id="37118565"/>
<dbReference type="Proteomes" id="UP000246702">
    <property type="component" value="Unassembled WGS sequence"/>
</dbReference>
<evidence type="ECO:0000256" key="6">
    <source>
        <dbReference type="SAM" id="Phobius"/>
    </source>
</evidence>
<evidence type="ECO:0000256" key="3">
    <source>
        <dbReference type="ARBA" id="ARBA00022989"/>
    </source>
</evidence>
<feature type="transmembrane region" description="Helical" evidence="6">
    <location>
        <begin position="210"/>
        <end position="231"/>
    </location>
</feature>
<dbReference type="RefSeq" id="XP_025465473.1">
    <property type="nucleotide sequence ID" value="XM_025616422.1"/>
</dbReference>
<keyword evidence="3 6" id="KW-1133">Transmembrane helix</keyword>
<dbReference type="InterPro" id="IPR052337">
    <property type="entry name" value="SAT4-like"/>
</dbReference>
<organism evidence="8 9">
    <name type="scientific">Aspergillus sclerotioniger CBS 115572</name>
    <dbReference type="NCBI Taxonomy" id="1450535"/>
    <lineage>
        <taxon>Eukaryota</taxon>
        <taxon>Fungi</taxon>
        <taxon>Dikarya</taxon>
        <taxon>Ascomycota</taxon>
        <taxon>Pezizomycotina</taxon>
        <taxon>Eurotiomycetes</taxon>
        <taxon>Eurotiomycetidae</taxon>
        <taxon>Eurotiales</taxon>
        <taxon>Aspergillaceae</taxon>
        <taxon>Aspergillus</taxon>
        <taxon>Aspergillus subgen. Circumdati</taxon>
    </lineage>
</organism>
<feature type="domain" description="Rhodopsin" evidence="7">
    <location>
        <begin position="33"/>
        <end position="276"/>
    </location>
</feature>
<dbReference type="PANTHER" id="PTHR33048:SF47">
    <property type="entry name" value="INTEGRAL MEMBRANE PROTEIN-RELATED"/>
    <property type="match status" value="1"/>
</dbReference>
<sequence length="360" mass="40416">MALQVPDNTPDRGQGVVPLSITLIVLTTFFTFFRVLSKFLAHQAWWWDDLFALIALPLQLVTLSLSFVWRNIGLGYHEDAVATLNPEYITAGVRYLYISTFLFGGSICAPKISAVFFYARVFRSTNRSFRIHLWIVGGLTSGWLLAGWIAAILECRPVAKVWNPTLPGTCIALYPWYLSTAILSSMIDLYILFLPIPMIWGLQASVRRRIYLLAAFMLAYSVIVVSLGRLAAVVHVLPSMSKDITWKFMGYFYWTTLEGSISIISINVPSCIALVQALRQRRRTSVGTKPTSLPTPSSGVRKAASFRVMSWQREPTTRGSVDGLVSDTQACETEYEFRQDMDISLGEILIQTDIRVSSNM</sequence>
<keyword evidence="9" id="KW-1185">Reference proteome</keyword>
<name>A0A317W5I4_9EURO</name>
<comment type="similarity">
    <text evidence="5">Belongs to the SAT4 family.</text>
</comment>
<feature type="transmembrane region" description="Helical" evidence="6">
    <location>
        <begin position="173"/>
        <end position="198"/>
    </location>
</feature>
<reference evidence="8 9" key="1">
    <citation type="submission" date="2016-12" db="EMBL/GenBank/DDBJ databases">
        <title>The genomes of Aspergillus section Nigri reveals drivers in fungal speciation.</title>
        <authorList>
            <consortium name="DOE Joint Genome Institute"/>
            <person name="Vesth T.C."/>
            <person name="Nybo J."/>
            <person name="Theobald S."/>
            <person name="Brandl J."/>
            <person name="Frisvad J.C."/>
            <person name="Nielsen K.F."/>
            <person name="Lyhne E.K."/>
            <person name="Kogle M.E."/>
            <person name="Kuo A."/>
            <person name="Riley R."/>
            <person name="Clum A."/>
            <person name="Nolan M."/>
            <person name="Lipzen A."/>
            <person name="Salamov A."/>
            <person name="Henrissat B."/>
            <person name="Wiebenga A."/>
            <person name="De Vries R.P."/>
            <person name="Grigoriev I.V."/>
            <person name="Mortensen U.H."/>
            <person name="Andersen M.R."/>
            <person name="Baker S.E."/>
        </authorList>
    </citation>
    <scope>NUCLEOTIDE SEQUENCE [LARGE SCALE GENOMIC DNA]</scope>
    <source>
        <strain evidence="8 9">CBS 115572</strain>
    </source>
</reference>
<feature type="transmembrane region" description="Helical" evidence="6">
    <location>
        <begin position="251"/>
        <end position="275"/>
    </location>
</feature>
<dbReference type="EMBL" id="MSFK01000021">
    <property type="protein sequence ID" value="PWY80871.1"/>
    <property type="molecule type" value="Genomic_DNA"/>
</dbReference>
<feature type="transmembrane region" description="Helical" evidence="6">
    <location>
        <begin position="95"/>
        <end position="119"/>
    </location>
</feature>
<dbReference type="InterPro" id="IPR049326">
    <property type="entry name" value="Rhodopsin_dom_fungi"/>
</dbReference>
<dbReference type="PANTHER" id="PTHR33048">
    <property type="entry name" value="PTH11-LIKE INTEGRAL MEMBRANE PROTEIN (AFU_ORTHOLOGUE AFUA_5G11245)"/>
    <property type="match status" value="1"/>
</dbReference>
<protein>
    <recommendedName>
        <fullName evidence="7">Rhodopsin domain-containing protein</fullName>
    </recommendedName>
</protein>
<keyword evidence="4 6" id="KW-0472">Membrane</keyword>
<accession>A0A317W5I4</accession>
<dbReference type="OrthoDB" id="3529975at2759"/>
<dbReference type="AlphaFoldDB" id="A0A317W5I4"/>
<evidence type="ECO:0000256" key="5">
    <source>
        <dbReference type="ARBA" id="ARBA00038359"/>
    </source>
</evidence>
<comment type="caution">
    <text evidence="8">The sequence shown here is derived from an EMBL/GenBank/DDBJ whole genome shotgun (WGS) entry which is preliminary data.</text>
</comment>
<gene>
    <name evidence="8" type="ORF">BO94DRAFT_602288</name>
</gene>
<proteinExistence type="inferred from homology"/>
<keyword evidence="2 6" id="KW-0812">Transmembrane</keyword>
<dbReference type="GO" id="GO:0016020">
    <property type="term" value="C:membrane"/>
    <property type="evidence" value="ECO:0007669"/>
    <property type="project" value="UniProtKB-SubCell"/>
</dbReference>
<evidence type="ECO:0000256" key="2">
    <source>
        <dbReference type="ARBA" id="ARBA00022692"/>
    </source>
</evidence>